<reference evidence="2 3" key="1">
    <citation type="submission" date="2019-03" db="EMBL/GenBank/DDBJ databases">
        <title>Genomic Encyclopedia of Type Strains, Phase III (KMG-III): the genomes of soil and plant-associated and newly described type strains.</title>
        <authorList>
            <person name="Whitman W."/>
        </authorList>
    </citation>
    <scope>NUCLEOTIDE SEQUENCE [LARGE SCALE GENOMIC DNA]</scope>
    <source>
        <strain evidence="2 3">CECT 7972</strain>
    </source>
</reference>
<sequence>METRSDKNAKSPSKKKQKIGKMHKSYDAYLVELMEVAQEKWNQQRDITRKSFGYNQETEYELKKAAAKYFYLFREAKHRNLRNSPK</sequence>
<dbReference type="OrthoDB" id="2166610at2"/>
<dbReference type="AlphaFoldDB" id="A0A4R6ZG79"/>
<name>A0A4R6ZG79_9LIST</name>
<accession>A0A4R6ZG79</accession>
<evidence type="ECO:0000256" key="1">
    <source>
        <dbReference type="SAM" id="MobiDB-lite"/>
    </source>
</evidence>
<comment type="caution">
    <text evidence="2">The sequence shown here is derived from an EMBL/GenBank/DDBJ whole genome shotgun (WGS) entry which is preliminary data.</text>
</comment>
<dbReference type="Proteomes" id="UP000295558">
    <property type="component" value="Unassembled WGS sequence"/>
</dbReference>
<dbReference type="Pfam" id="PF10704">
    <property type="entry name" value="DUF2508"/>
    <property type="match status" value="1"/>
</dbReference>
<dbReference type="STRING" id="1265846.PROCOU_13128"/>
<proteinExistence type="predicted"/>
<organism evidence="2 3">
    <name type="scientific">Listeria rocourtiae</name>
    <dbReference type="NCBI Taxonomy" id="647910"/>
    <lineage>
        <taxon>Bacteria</taxon>
        <taxon>Bacillati</taxon>
        <taxon>Bacillota</taxon>
        <taxon>Bacilli</taxon>
        <taxon>Bacillales</taxon>
        <taxon>Listeriaceae</taxon>
        <taxon>Listeria</taxon>
    </lineage>
</organism>
<evidence type="ECO:0000313" key="2">
    <source>
        <dbReference type="EMBL" id="TDR51180.1"/>
    </source>
</evidence>
<gene>
    <name evidence="2" type="ORF">DFP96_11410</name>
</gene>
<keyword evidence="3" id="KW-1185">Reference proteome</keyword>
<protein>
    <submittedName>
        <fullName evidence="2">Uncharacterized protein DUF2508</fullName>
    </submittedName>
</protein>
<dbReference type="RefSeq" id="WP_036072587.1">
    <property type="nucleotide sequence ID" value="NZ_SNZK01000014.1"/>
</dbReference>
<dbReference type="EMBL" id="SNZK01000014">
    <property type="protein sequence ID" value="TDR51180.1"/>
    <property type="molecule type" value="Genomic_DNA"/>
</dbReference>
<evidence type="ECO:0000313" key="3">
    <source>
        <dbReference type="Proteomes" id="UP000295558"/>
    </source>
</evidence>
<dbReference type="InterPro" id="IPR019644">
    <property type="entry name" value="DUF2508"/>
</dbReference>
<feature type="region of interest" description="Disordered" evidence="1">
    <location>
        <begin position="1"/>
        <end position="21"/>
    </location>
</feature>
<feature type="compositionally biased region" description="Basic residues" evidence="1">
    <location>
        <begin position="12"/>
        <end position="21"/>
    </location>
</feature>